<gene>
    <name evidence="1" type="ORF">G2W53_007614</name>
</gene>
<proteinExistence type="predicted"/>
<evidence type="ECO:0000313" key="1">
    <source>
        <dbReference type="EMBL" id="KAF7839132.1"/>
    </source>
</evidence>
<evidence type="ECO:0000313" key="2">
    <source>
        <dbReference type="Proteomes" id="UP000634136"/>
    </source>
</evidence>
<comment type="caution">
    <text evidence="1">The sequence shown here is derived from an EMBL/GenBank/DDBJ whole genome shotgun (WGS) entry which is preliminary data.</text>
</comment>
<protein>
    <submittedName>
        <fullName evidence="1">Uncharacterized protein</fullName>
    </submittedName>
</protein>
<dbReference type="Proteomes" id="UP000634136">
    <property type="component" value="Unassembled WGS sequence"/>
</dbReference>
<reference evidence="1" key="1">
    <citation type="submission" date="2020-09" db="EMBL/GenBank/DDBJ databases">
        <title>Genome-Enabled Discovery of Anthraquinone Biosynthesis in Senna tora.</title>
        <authorList>
            <person name="Kang S.-H."/>
            <person name="Pandey R.P."/>
            <person name="Lee C.-M."/>
            <person name="Sim J.-S."/>
            <person name="Jeong J.-T."/>
            <person name="Choi B.-S."/>
            <person name="Jung M."/>
            <person name="Ginzburg D."/>
            <person name="Zhao K."/>
            <person name="Won S.Y."/>
            <person name="Oh T.-J."/>
            <person name="Yu Y."/>
            <person name="Kim N.-H."/>
            <person name="Lee O.R."/>
            <person name="Lee T.-H."/>
            <person name="Bashyal P."/>
            <person name="Kim T.-S."/>
            <person name="Lee W.-H."/>
            <person name="Kawkins C."/>
            <person name="Kim C.-K."/>
            <person name="Kim J.S."/>
            <person name="Ahn B.O."/>
            <person name="Rhee S.Y."/>
            <person name="Sohng J.K."/>
        </authorList>
    </citation>
    <scope>NUCLEOTIDE SEQUENCE</scope>
    <source>
        <tissue evidence="1">Leaf</tissue>
    </source>
</reference>
<organism evidence="1 2">
    <name type="scientific">Senna tora</name>
    <dbReference type="NCBI Taxonomy" id="362788"/>
    <lineage>
        <taxon>Eukaryota</taxon>
        <taxon>Viridiplantae</taxon>
        <taxon>Streptophyta</taxon>
        <taxon>Embryophyta</taxon>
        <taxon>Tracheophyta</taxon>
        <taxon>Spermatophyta</taxon>
        <taxon>Magnoliopsida</taxon>
        <taxon>eudicotyledons</taxon>
        <taxon>Gunneridae</taxon>
        <taxon>Pentapetalae</taxon>
        <taxon>rosids</taxon>
        <taxon>fabids</taxon>
        <taxon>Fabales</taxon>
        <taxon>Fabaceae</taxon>
        <taxon>Caesalpinioideae</taxon>
        <taxon>Cassia clade</taxon>
        <taxon>Senna</taxon>
    </lineage>
</organism>
<sequence>MGIMIVWKECAVMPKHILNQKPRLNLKRILEVQVKRVPALVSETDRFALYF</sequence>
<dbReference type="AlphaFoldDB" id="A0A835CHE9"/>
<name>A0A835CHE9_9FABA</name>
<accession>A0A835CHE9</accession>
<keyword evidence="2" id="KW-1185">Reference proteome</keyword>
<dbReference type="EMBL" id="JAAIUW010000003">
    <property type="protein sequence ID" value="KAF7839132.1"/>
    <property type="molecule type" value="Genomic_DNA"/>
</dbReference>